<sequence length="535" mass="60866">MPKTQVIFNRRIIFDHLPKTAGQAVNTWLSRVFGPATVTESLIGDHRDLIQTHGGNFNIISGHVSFRGDGLDPRYGYLTCLREPIDRAISWLFFVNKNFDNSVLPGVWEKVDRFIKSDGEDMDDEIRDYLENLYVNHFASVISTCPTSNDDQKLEDAFFAISHYDVVGVYEYLDDFSKDVVEFLNIANPPPIESVNVTVTRPRVNHISDRLRQRLIALNQLDLKFYHALKERKENARTLQKHSSAKATTMSWMPYWRPELSIINIGQVVNTLDNQEYPSEIKLIAYLTLSGPVTKLNTLINVYDHEKALILNLSSSVEEQSLYQLKAGFYEMQFSIKSHLPAGDYQISLIFLNEHVKAHHELAWHSLAINIPQKSTLDDEPKKIVRKTKGKPQHPSLNITYEYFNEAVAQKIDNALGSITCNIPLTEVKSATSFALEVNVSNQSPTNWMGSLKNPINLSYRWMNANNEVVIFEGERTPLPCMCLFTGESIEVQMFIISPEVPGSYQLVLVPVQECVAWLDSKGFKPLVLTINVIE</sequence>
<dbReference type="GO" id="GO:0016020">
    <property type="term" value="C:membrane"/>
    <property type="evidence" value="ECO:0007669"/>
    <property type="project" value="InterPro"/>
</dbReference>
<organism evidence="1 2">
    <name type="scientific">Aquirhabdus parva</name>
    <dbReference type="NCBI Taxonomy" id="2283318"/>
    <lineage>
        <taxon>Bacteria</taxon>
        <taxon>Pseudomonadati</taxon>
        <taxon>Pseudomonadota</taxon>
        <taxon>Gammaproteobacteria</taxon>
        <taxon>Moraxellales</taxon>
        <taxon>Moraxellaceae</taxon>
        <taxon>Aquirhabdus</taxon>
    </lineage>
</organism>
<reference evidence="1 2" key="1">
    <citation type="submission" date="2018-07" db="EMBL/GenBank/DDBJ databases">
        <title>Genome sequencing of Moraxellaceae gen. HYN0046.</title>
        <authorList>
            <person name="Kim M."/>
            <person name="Yi H."/>
        </authorList>
    </citation>
    <scope>NUCLEOTIDE SEQUENCE [LARGE SCALE GENOMIC DNA]</scope>
    <source>
        <strain evidence="1 2">HYN0046</strain>
    </source>
</reference>
<gene>
    <name evidence="1" type="ORF">HYN46_10220</name>
</gene>
<dbReference type="Pfam" id="PF03567">
    <property type="entry name" value="Sulfotransfer_2"/>
    <property type="match status" value="1"/>
</dbReference>
<dbReference type="Gene3D" id="3.40.50.300">
    <property type="entry name" value="P-loop containing nucleotide triphosphate hydrolases"/>
    <property type="match status" value="1"/>
</dbReference>
<name>A0A345P7B8_9GAMM</name>
<proteinExistence type="predicted"/>
<dbReference type="OrthoDB" id="7981249at2"/>
<dbReference type="Proteomes" id="UP000253940">
    <property type="component" value="Chromosome"/>
</dbReference>
<dbReference type="InterPro" id="IPR027417">
    <property type="entry name" value="P-loop_NTPase"/>
</dbReference>
<keyword evidence="2" id="KW-1185">Reference proteome</keyword>
<evidence type="ECO:0008006" key="3">
    <source>
        <dbReference type="Google" id="ProtNLM"/>
    </source>
</evidence>
<dbReference type="AlphaFoldDB" id="A0A345P7B8"/>
<evidence type="ECO:0000313" key="1">
    <source>
        <dbReference type="EMBL" id="AXI03177.1"/>
    </source>
</evidence>
<accession>A0A345P7B8</accession>
<dbReference type="InterPro" id="IPR005331">
    <property type="entry name" value="Sulfotransferase"/>
</dbReference>
<protein>
    <recommendedName>
        <fullName evidence="3">Wzt C-terminal domain-containing protein</fullName>
    </recommendedName>
</protein>
<evidence type="ECO:0000313" key="2">
    <source>
        <dbReference type="Proteomes" id="UP000253940"/>
    </source>
</evidence>
<dbReference type="GO" id="GO:0008146">
    <property type="term" value="F:sulfotransferase activity"/>
    <property type="evidence" value="ECO:0007669"/>
    <property type="project" value="InterPro"/>
</dbReference>
<dbReference type="KEGG" id="mbah:HYN46_10220"/>
<dbReference type="EMBL" id="CP031222">
    <property type="protein sequence ID" value="AXI03177.1"/>
    <property type="molecule type" value="Genomic_DNA"/>
</dbReference>